<dbReference type="Pfam" id="PF01494">
    <property type="entry name" value="FAD_binding_3"/>
    <property type="match status" value="2"/>
</dbReference>
<keyword evidence="1" id="KW-0560">Oxidoreductase</keyword>
<evidence type="ECO:0000256" key="2">
    <source>
        <dbReference type="ARBA" id="ARBA00023033"/>
    </source>
</evidence>
<organism evidence="5 6">
    <name type="scientific">Salibaculum griseiflavum</name>
    <dbReference type="NCBI Taxonomy" id="1914409"/>
    <lineage>
        <taxon>Bacteria</taxon>
        <taxon>Pseudomonadati</taxon>
        <taxon>Pseudomonadota</taxon>
        <taxon>Alphaproteobacteria</taxon>
        <taxon>Rhodobacterales</taxon>
        <taxon>Roseobacteraceae</taxon>
        <taxon>Salibaculum</taxon>
    </lineage>
</organism>
<protein>
    <submittedName>
        <fullName evidence="5">Monooxygenase</fullName>
    </submittedName>
</protein>
<keyword evidence="6" id="KW-1185">Reference proteome</keyword>
<feature type="region of interest" description="Disordered" evidence="3">
    <location>
        <begin position="1"/>
        <end position="25"/>
    </location>
</feature>
<sequence length="394" mass="41886">MNAAKRSIGTTDVAESGKTSRGGLNRGRRVAVVGGGLGGLAAALAFARGGATVEVFERAPAITEVGAGIQVSPNGARVLAALGLEDAAAARSIAAEAVEPMDAVAGRRLTRFDLTQRPGPDYRFFHRADLIDILLTACRDAGVAVHTGAEVTPGTMPEADLVVGGDGIRSVLRPMLNGEDAPFFTGQVAWRAVIDHPDAAPVARVWMAPKQHAVTYPLPGGRLNIVAVQERQQWAKEGWNIHDDPGNLRHAFRGLSGRLTGLLDKVEAVGLWGLFRHPVAGHWHKDNIAILGDAAHPTLPFLAQGANLAFEDAWVLAACCDGAEIAEALPRYQQMRRDRVQRAISTANGNAVKYHLGGLPRRVAHMGLRGIGALAPGAYLDRLNWLYDHDVTQG</sequence>
<dbReference type="OrthoDB" id="4230779at2"/>
<dbReference type="PRINTS" id="PR00420">
    <property type="entry name" value="RNGMNOXGNASE"/>
</dbReference>
<dbReference type="AlphaFoldDB" id="A0A2V1P6X5"/>
<dbReference type="PANTHER" id="PTHR13789:SF309">
    <property type="entry name" value="PUTATIVE (AFU_ORTHOLOGUE AFUA_6G14510)-RELATED"/>
    <property type="match status" value="1"/>
</dbReference>
<comment type="caution">
    <text evidence="5">The sequence shown here is derived from an EMBL/GenBank/DDBJ whole genome shotgun (WGS) entry which is preliminary data.</text>
</comment>
<dbReference type="InterPro" id="IPR050493">
    <property type="entry name" value="FAD-dep_Monooxygenase_BioMet"/>
</dbReference>
<evidence type="ECO:0000313" key="6">
    <source>
        <dbReference type="Proteomes" id="UP000245293"/>
    </source>
</evidence>
<evidence type="ECO:0000313" key="5">
    <source>
        <dbReference type="EMBL" id="PWG18225.1"/>
    </source>
</evidence>
<gene>
    <name evidence="5" type="ORF">DFK10_02955</name>
</gene>
<evidence type="ECO:0000259" key="4">
    <source>
        <dbReference type="Pfam" id="PF01494"/>
    </source>
</evidence>
<dbReference type="PANTHER" id="PTHR13789">
    <property type="entry name" value="MONOOXYGENASE"/>
    <property type="match status" value="1"/>
</dbReference>
<proteinExistence type="predicted"/>
<dbReference type="InterPro" id="IPR002938">
    <property type="entry name" value="FAD-bd"/>
</dbReference>
<dbReference type="InterPro" id="IPR036188">
    <property type="entry name" value="FAD/NAD-bd_sf"/>
</dbReference>
<evidence type="ECO:0000256" key="1">
    <source>
        <dbReference type="ARBA" id="ARBA00023002"/>
    </source>
</evidence>
<dbReference type="GO" id="GO:0004497">
    <property type="term" value="F:monooxygenase activity"/>
    <property type="evidence" value="ECO:0007669"/>
    <property type="project" value="UniProtKB-KW"/>
</dbReference>
<evidence type="ECO:0000256" key="3">
    <source>
        <dbReference type="SAM" id="MobiDB-lite"/>
    </source>
</evidence>
<dbReference type="EMBL" id="QETF01000002">
    <property type="protein sequence ID" value="PWG18225.1"/>
    <property type="molecule type" value="Genomic_DNA"/>
</dbReference>
<dbReference type="SUPFAM" id="SSF54373">
    <property type="entry name" value="FAD-linked reductases, C-terminal domain"/>
    <property type="match status" value="1"/>
</dbReference>
<dbReference type="Gene3D" id="3.50.50.60">
    <property type="entry name" value="FAD/NAD(P)-binding domain"/>
    <property type="match status" value="1"/>
</dbReference>
<keyword evidence="2 5" id="KW-0503">Monooxygenase</keyword>
<dbReference type="SUPFAM" id="SSF51905">
    <property type="entry name" value="FAD/NAD(P)-binding domain"/>
    <property type="match status" value="1"/>
</dbReference>
<dbReference type="GO" id="GO:0071949">
    <property type="term" value="F:FAD binding"/>
    <property type="evidence" value="ECO:0007669"/>
    <property type="project" value="InterPro"/>
</dbReference>
<name>A0A2V1P6X5_9RHOB</name>
<dbReference type="Proteomes" id="UP000245293">
    <property type="component" value="Unassembled WGS sequence"/>
</dbReference>
<reference evidence="6" key="1">
    <citation type="submission" date="2018-05" db="EMBL/GenBank/DDBJ databases">
        <authorList>
            <person name="Du Z."/>
            <person name="Wang X."/>
        </authorList>
    </citation>
    <scope>NUCLEOTIDE SEQUENCE [LARGE SCALE GENOMIC DNA]</scope>
    <source>
        <strain evidence="6">WDS4C29</strain>
    </source>
</reference>
<feature type="domain" description="FAD-binding" evidence="4">
    <location>
        <begin position="30"/>
        <end position="152"/>
    </location>
</feature>
<feature type="domain" description="FAD-binding" evidence="4">
    <location>
        <begin position="158"/>
        <end position="345"/>
    </location>
</feature>
<accession>A0A2V1P6X5</accession>